<organism evidence="14 15">
    <name type="scientific">Lojkania enalia</name>
    <dbReference type="NCBI Taxonomy" id="147567"/>
    <lineage>
        <taxon>Eukaryota</taxon>
        <taxon>Fungi</taxon>
        <taxon>Dikarya</taxon>
        <taxon>Ascomycota</taxon>
        <taxon>Pezizomycotina</taxon>
        <taxon>Dothideomycetes</taxon>
        <taxon>Pleosporomycetidae</taxon>
        <taxon>Pleosporales</taxon>
        <taxon>Pleosporales incertae sedis</taxon>
        <taxon>Lojkania</taxon>
    </lineage>
</organism>
<dbReference type="Proteomes" id="UP000800093">
    <property type="component" value="Unassembled WGS sequence"/>
</dbReference>
<keyword evidence="9" id="KW-0560">Oxidoreductase</keyword>
<evidence type="ECO:0000256" key="12">
    <source>
        <dbReference type="ARBA" id="ARBA00023136"/>
    </source>
</evidence>
<dbReference type="PANTHER" id="PTHR46206:SF5">
    <property type="entry name" value="P450, PUTATIVE (EUROFUNG)-RELATED"/>
    <property type="match status" value="1"/>
</dbReference>
<evidence type="ECO:0000256" key="11">
    <source>
        <dbReference type="ARBA" id="ARBA00023033"/>
    </source>
</evidence>
<dbReference type="InterPro" id="IPR001128">
    <property type="entry name" value="Cyt_P450"/>
</dbReference>
<dbReference type="EMBL" id="ML986648">
    <property type="protein sequence ID" value="KAF2261905.1"/>
    <property type="molecule type" value="Genomic_DNA"/>
</dbReference>
<evidence type="ECO:0000313" key="14">
    <source>
        <dbReference type="EMBL" id="KAF2261905.1"/>
    </source>
</evidence>
<evidence type="ECO:0000256" key="8">
    <source>
        <dbReference type="ARBA" id="ARBA00022989"/>
    </source>
</evidence>
<keyword evidence="6" id="KW-0812">Transmembrane</keyword>
<dbReference type="PANTHER" id="PTHR46206">
    <property type="entry name" value="CYTOCHROME P450"/>
    <property type="match status" value="1"/>
</dbReference>
<dbReference type="InterPro" id="IPR002403">
    <property type="entry name" value="Cyt_P450_E_grp-IV"/>
</dbReference>
<evidence type="ECO:0000256" key="2">
    <source>
        <dbReference type="ARBA" id="ARBA00004370"/>
    </source>
</evidence>
<evidence type="ECO:0000256" key="9">
    <source>
        <dbReference type="ARBA" id="ARBA00023002"/>
    </source>
</evidence>
<gene>
    <name evidence="14" type="ORF">CC78DRAFT_469196</name>
</gene>
<comment type="similarity">
    <text evidence="4">Belongs to the cytochrome P450 family.</text>
</comment>
<dbReference type="AlphaFoldDB" id="A0A9P4K5H4"/>
<keyword evidence="12" id="KW-0472">Membrane</keyword>
<dbReference type="CDD" id="cd11041">
    <property type="entry name" value="CYP503A1-like"/>
    <property type="match status" value="1"/>
</dbReference>
<keyword evidence="10 13" id="KW-0408">Iron</keyword>
<dbReference type="GO" id="GO:0020037">
    <property type="term" value="F:heme binding"/>
    <property type="evidence" value="ECO:0007669"/>
    <property type="project" value="InterPro"/>
</dbReference>
<dbReference type="GO" id="GO:0004497">
    <property type="term" value="F:monooxygenase activity"/>
    <property type="evidence" value="ECO:0007669"/>
    <property type="project" value="UniProtKB-KW"/>
</dbReference>
<name>A0A9P4K5H4_9PLEO</name>
<keyword evidence="15" id="KW-1185">Reference proteome</keyword>
<reference evidence="15" key="1">
    <citation type="journal article" date="2020" name="Stud. Mycol.">
        <title>101 Dothideomycetes genomes: A test case for predicting lifestyles and emergence of pathogens.</title>
        <authorList>
            <person name="Haridas S."/>
            <person name="Albert R."/>
            <person name="Binder M."/>
            <person name="Bloem J."/>
            <person name="LaButti K."/>
            <person name="Salamov A."/>
            <person name="Andreopoulos B."/>
            <person name="Baker S."/>
            <person name="Barry K."/>
            <person name="Bills G."/>
            <person name="Bluhm B."/>
            <person name="Cannon C."/>
            <person name="Castanera R."/>
            <person name="Culley D."/>
            <person name="Daum C."/>
            <person name="Ezra D."/>
            <person name="Gonzalez J."/>
            <person name="Henrissat B."/>
            <person name="Kuo A."/>
            <person name="Liang C."/>
            <person name="Lipzen A."/>
            <person name="Lutzoni F."/>
            <person name="Magnuson J."/>
            <person name="Mondo S."/>
            <person name="Nolan M."/>
            <person name="Ohm R."/>
            <person name="Pangilinan J."/>
            <person name="Park H.-J."/>
            <person name="Ramirez L."/>
            <person name="Alfaro M."/>
            <person name="Sun H."/>
            <person name="Tritt A."/>
            <person name="Yoshinaga Y."/>
            <person name="Zwiers L.-H."/>
            <person name="Turgeon B."/>
            <person name="Goodwin S."/>
            <person name="Spatafora J."/>
            <person name="Crous P."/>
            <person name="Grigoriev I."/>
        </authorList>
    </citation>
    <scope>NUCLEOTIDE SEQUENCE [LARGE SCALE GENOMIC DNA]</scope>
    <source>
        <strain evidence="15">CBS 304.66</strain>
    </source>
</reference>
<evidence type="ECO:0000256" key="10">
    <source>
        <dbReference type="ARBA" id="ARBA00023004"/>
    </source>
</evidence>
<feature type="binding site" description="axial binding residue" evidence="13">
    <location>
        <position position="381"/>
    </location>
    <ligand>
        <name>heme</name>
        <dbReference type="ChEBI" id="CHEBI:30413"/>
    </ligand>
    <ligandPart>
        <name>Fe</name>
        <dbReference type="ChEBI" id="CHEBI:18248"/>
    </ligandPart>
</feature>
<comment type="subcellular location">
    <subcellularLocation>
        <location evidence="2">Membrane</location>
    </subcellularLocation>
</comment>
<accession>A0A9P4K5H4</accession>
<dbReference type="PRINTS" id="PR00465">
    <property type="entry name" value="EP450IV"/>
</dbReference>
<comment type="caution">
    <text evidence="14">The sequence shown here is derived from an EMBL/GenBank/DDBJ whole genome shotgun (WGS) entry which is preliminary data.</text>
</comment>
<dbReference type="OrthoDB" id="1844152at2759"/>
<protein>
    <submittedName>
        <fullName evidence="14">Cytochrome P450</fullName>
    </submittedName>
</protein>
<proteinExistence type="inferred from homology"/>
<comment type="cofactor">
    <cofactor evidence="1 13">
        <name>heme</name>
        <dbReference type="ChEBI" id="CHEBI:30413"/>
    </cofactor>
</comment>
<dbReference type="GO" id="GO:0016705">
    <property type="term" value="F:oxidoreductase activity, acting on paired donors, with incorporation or reduction of molecular oxygen"/>
    <property type="evidence" value="ECO:0007669"/>
    <property type="project" value="InterPro"/>
</dbReference>
<keyword evidence="7 13" id="KW-0479">Metal-binding</keyword>
<dbReference type="SUPFAM" id="SSF48264">
    <property type="entry name" value="Cytochrome P450"/>
    <property type="match status" value="1"/>
</dbReference>
<dbReference type="GO" id="GO:0016020">
    <property type="term" value="C:membrane"/>
    <property type="evidence" value="ECO:0007669"/>
    <property type="project" value="UniProtKB-SubCell"/>
</dbReference>
<evidence type="ECO:0000256" key="13">
    <source>
        <dbReference type="PIRSR" id="PIRSR602403-1"/>
    </source>
</evidence>
<dbReference type="Gene3D" id="1.10.630.10">
    <property type="entry name" value="Cytochrome P450"/>
    <property type="match status" value="1"/>
</dbReference>
<dbReference type="Pfam" id="PF00067">
    <property type="entry name" value="p450"/>
    <property type="match status" value="1"/>
</dbReference>
<keyword evidence="5 13" id="KW-0349">Heme</keyword>
<evidence type="ECO:0000256" key="3">
    <source>
        <dbReference type="ARBA" id="ARBA00004685"/>
    </source>
</evidence>
<dbReference type="InterPro" id="IPR036396">
    <property type="entry name" value="Cyt_P450_sf"/>
</dbReference>
<evidence type="ECO:0000313" key="15">
    <source>
        <dbReference type="Proteomes" id="UP000800093"/>
    </source>
</evidence>
<evidence type="ECO:0000256" key="4">
    <source>
        <dbReference type="ARBA" id="ARBA00010617"/>
    </source>
</evidence>
<evidence type="ECO:0000256" key="6">
    <source>
        <dbReference type="ARBA" id="ARBA00022692"/>
    </source>
</evidence>
<keyword evidence="8" id="KW-1133">Transmembrane helix</keyword>
<keyword evidence="11" id="KW-0503">Monooxygenase</keyword>
<dbReference type="GO" id="GO:0005506">
    <property type="term" value="F:iron ion binding"/>
    <property type="evidence" value="ECO:0007669"/>
    <property type="project" value="InterPro"/>
</dbReference>
<comment type="pathway">
    <text evidence="3">Mycotoxin biosynthesis.</text>
</comment>
<sequence length="435" mass="50377">SEARSYVRCRYLAYRYLYKGASMIDEEYKKSDGKPFMIYTPERINIMITSQQHIEEMDKALRRDLSLHAVAKDLIQPKHTLRGFVWKDQRGVEGTGFFRAIRNLLTANLPLLMPRISEAISSQFEIELQNNADFMEAALSFPEDVYVAAEIIRLLPKFIGPMAARFATRGHKSTFVLYDCLYPVIANRMRAKNQAPCVCREASQDNDAIQWLIDTVPKRENWSTERLVGEIVAVWYASIHTLATSMAYALIDLYSHPEYIEPLRREVEGPLFKKFQTTSEGLPEIDSFLKESTRLSYFESSFIRRQALRDYRFFDGTNVKKGSWVCVPYRSMLRDENTYPHALIFDGRRFLQLDHGNTPKSSSLSHHSSDWLVWGSGRITCPGRFYATLVLKLVIAHMVRNYDCELEPIEGNISFQWRSALIPKNTVTLRVKRHV</sequence>
<feature type="non-terminal residue" evidence="14">
    <location>
        <position position="1"/>
    </location>
</feature>
<evidence type="ECO:0000256" key="1">
    <source>
        <dbReference type="ARBA" id="ARBA00001971"/>
    </source>
</evidence>
<evidence type="ECO:0000256" key="5">
    <source>
        <dbReference type="ARBA" id="ARBA00022617"/>
    </source>
</evidence>
<evidence type="ECO:0000256" key="7">
    <source>
        <dbReference type="ARBA" id="ARBA00022723"/>
    </source>
</evidence>